<dbReference type="KEGG" id="ppr:PBPRA1665"/>
<dbReference type="GO" id="GO:0000166">
    <property type="term" value="F:nucleotide binding"/>
    <property type="evidence" value="ECO:0007669"/>
    <property type="project" value="InterPro"/>
</dbReference>
<dbReference type="eggNOG" id="COG4693">
    <property type="taxonomic scope" value="Bacteria"/>
</dbReference>
<gene>
    <name evidence="3" type="primary">RS04226</name>
    <name evidence="3" type="ordered locus">PBPRA1665</name>
</gene>
<dbReference type="STRING" id="298386.PBPRA1665"/>
<dbReference type="Pfam" id="PF01408">
    <property type="entry name" value="GFO_IDH_MocA"/>
    <property type="match status" value="1"/>
</dbReference>
<proteinExistence type="predicted"/>
<dbReference type="EMBL" id="CR378668">
    <property type="protein sequence ID" value="CAG20076.1"/>
    <property type="molecule type" value="Genomic_DNA"/>
</dbReference>
<dbReference type="PANTHER" id="PTHR43377:SF1">
    <property type="entry name" value="BILIVERDIN REDUCTASE A"/>
    <property type="match status" value="1"/>
</dbReference>
<evidence type="ECO:0000313" key="4">
    <source>
        <dbReference type="Proteomes" id="UP000000593"/>
    </source>
</evidence>
<keyword evidence="4" id="KW-1185">Reference proteome</keyword>
<dbReference type="Pfam" id="PF21390">
    <property type="entry name" value="Irp3-like_C"/>
    <property type="match status" value="1"/>
</dbReference>
<dbReference type="InterPro" id="IPR000683">
    <property type="entry name" value="Gfo/Idh/MocA-like_OxRdtase_N"/>
</dbReference>
<accession>Q6LRK0</accession>
<dbReference type="InterPro" id="IPR051450">
    <property type="entry name" value="Gfo/Idh/MocA_Oxidoreductases"/>
</dbReference>
<feature type="domain" description="Gfo/Idh/MocA-like oxidoreductase N-terminal" evidence="1">
    <location>
        <begin position="19"/>
        <end position="135"/>
    </location>
</feature>
<evidence type="ECO:0000259" key="2">
    <source>
        <dbReference type="Pfam" id="PF21390"/>
    </source>
</evidence>
<dbReference type="PIRSF" id="PIRSF017494">
    <property type="entry name" value="Thiaz_red"/>
    <property type="match status" value="1"/>
</dbReference>
<feature type="domain" description="Thiazolinyl imine reductase-like C-terminal" evidence="2">
    <location>
        <begin position="160"/>
        <end position="258"/>
    </location>
</feature>
<organism evidence="3 4">
    <name type="scientific">Photobacterium profundum (strain SS9)</name>
    <dbReference type="NCBI Taxonomy" id="298386"/>
    <lineage>
        <taxon>Bacteria</taxon>
        <taxon>Pseudomonadati</taxon>
        <taxon>Pseudomonadota</taxon>
        <taxon>Gammaproteobacteria</taxon>
        <taxon>Vibrionales</taxon>
        <taxon>Vibrionaceae</taxon>
        <taxon>Photobacterium</taxon>
    </lineage>
</organism>
<dbReference type="SUPFAM" id="SSF51735">
    <property type="entry name" value="NAD(P)-binding Rossmann-fold domains"/>
    <property type="match status" value="1"/>
</dbReference>
<name>Q6LRK0_PHOPR</name>
<dbReference type="InterPro" id="IPR048655">
    <property type="entry name" value="Irp3-like_C"/>
</dbReference>
<dbReference type="NCBIfam" id="TIGR01761">
    <property type="entry name" value="thiaz-red"/>
    <property type="match status" value="1"/>
</dbReference>
<sequence>MFLRIISPWGSLKMNKSKKIVIVGAKFGELYLNAFIEPHPDLELAGIVSTGSERSKQLAEAFGVPLFMNISELPQDIDIACVVIRASVIGGNGNLIVEDLLQRQIHVIQEHPVSINELNRHKTLAQKHGVQYRVNSFYGTTTAGRTLVLSTQSLRSQTLKNATYGNLTTSRQLLYSSLDLLLQSLGENVDLTPSLLGHQAHFDIVNLNSEQGDFLLQLQNYLDPQDPDMHSLAMHRIMLGWGNGYFSLTDSYGPVTWTPVLYANHHQSNDQSLYQLSELPEGKYLNQRTTQTLYKNDSLVKDTFEDLGPEGVLYTLEQISRAIDGKQIDQAMTLEHQLKVAHLWEQILLLVGQPKERSISPEIQVDIPLAEQI</sequence>
<dbReference type="AlphaFoldDB" id="Q6LRK0"/>
<dbReference type="Proteomes" id="UP000000593">
    <property type="component" value="Chromosome 1"/>
</dbReference>
<reference evidence="4" key="1">
    <citation type="journal article" date="2005" name="Science">
        <title>Life at depth: Photobacterium profundum genome sequence and expression analysis.</title>
        <authorList>
            <person name="Vezzi A."/>
            <person name="Campanaro S."/>
            <person name="D'Angelo M."/>
            <person name="Simonato F."/>
            <person name="Vitulo N."/>
            <person name="Lauro F.M."/>
            <person name="Cestaro A."/>
            <person name="Malacrida G."/>
            <person name="Simionati B."/>
            <person name="Cannata N."/>
            <person name="Romualdi C."/>
            <person name="Bartlett D.H."/>
            <person name="Valle G."/>
        </authorList>
    </citation>
    <scope>NUCLEOTIDE SEQUENCE [LARGE SCALE GENOMIC DNA]</scope>
    <source>
        <strain evidence="4">ATCC BAA-1253 / SS9</strain>
    </source>
</reference>
<evidence type="ECO:0000259" key="1">
    <source>
        <dbReference type="Pfam" id="PF01408"/>
    </source>
</evidence>
<dbReference type="HOGENOM" id="CLU_065125_0_0_6"/>
<dbReference type="PANTHER" id="PTHR43377">
    <property type="entry name" value="BILIVERDIN REDUCTASE A"/>
    <property type="match status" value="1"/>
</dbReference>
<evidence type="ECO:0000313" key="3">
    <source>
        <dbReference type="EMBL" id="CAG20076.1"/>
    </source>
</evidence>
<protein>
    <submittedName>
        <fullName evidence="3">Reductase component</fullName>
    </submittedName>
</protein>
<dbReference type="Gene3D" id="3.40.50.720">
    <property type="entry name" value="NAD(P)-binding Rossmann-like Domain"/>
    <property type="match status" value="2"/>
</dbReference>
<dbReference type="InterPro" id="IPR010091">
    <property type="entry name" value="Thiazolinyl_imide_reductase"/>
</dbReference>
<dbReference type="InterPro" id="IPR036291">
    <property type="entry name" value="NAD(P)-bd_dom_sf"/>
</dbReference>